<dbReference type="Proteomes" id="UP001063166">
    <property type="component" value="Unassembled WGS sequence"/>
</dbReference>
<evidence type="ECO:0008006" key="3">
    <source>
        <dbReference type="Google" id="ProtNLM"/>
    </source>
</evidence>
<dbReference type="OrthoDB" id="3255541at2759"/>
<reference evidence="1" key="1">
    <citation type="submission" date="2022-07" db="EMBL/GenBank/DDBJ databases">
        <title>The genome of Lyophyllum shimeji provides insight into the initial evolution of ectomycorrhizal fungal genome.</title>
        <authorList>
            <person name="Kobayashi Y."/>
            <person name="Shibata T."/>
            <person name="Hirakawa H."/>
            <person name="Shigenobu S."/>
            <person name="Nishiyama T."/>
            <person name="Yamada A."/>
            <person name="Hasebe M."/>
            <person name="Kawaguchi M."/>
        </authorList>
    </citation>
    <scope>NUCLEOTIDE SEQUENCE</scope>
    <source>
        <strain evidence="1">AT787</strain>
    </source>
</reference>
<keyword evidence="2" id="KW-1185">Reference proteome</keyword>
<dbReference type="InterPro" id="IPR032675">
    <property type="entry name" value="LRR_dom_sf"/>
</dbReference>
<name>A0A9P3UQV0_LYOSH</name>
<comment type="caution">
    <text evidence="1">The sequence shown here is derived from an EMBL/GenBank/DDBJ whole genome shotgun (WGS) entry which is preliminary data.</text>
</comment>
<dbReference type="SUPFAM" id="SSF52047">
    <property type="entry name" value="RNI-like"/>
    <property type="match status" value="1"/>
</dbReference>
<evidence type="ECO:0000313" key="1">
    <source>
        <dbReference type="EMBL" id="GLB44364.1"/>
    </source>
</evidence>
<gene>
    <name evidence="1" type="ORF">LshimejAT787_1602940</name>
</gene>
<sequence>MHRCLKVAEIQSTIFECYDADQESSTLASLARTSTAFTESALNLLWRDLHSLAPLIMVMPDDLWNVEIDEERVYGGRIDTPLMKLSLTRALEESDWSRYDYYAQRVHSFGGTKKFPRSGQTHLDPSVLNMLSASRPARPLLPNLRSLRLSFKPRTPDMRTTLLLTPALLSSTLTQFSLFSRTAVPPELPEFLSSIARLCPNLRTVSIRLLENNLASPELASAVEKLILSLRHLESLDVHKIPIHMSADMIRHLGGLPALRRCVIDNQVGFDLPSLQLRHLLTTTTTGSWFPELRELSFGAPTLESAGEMIASLECPLQRLVVTISDDARAPQPLSAVASLTRSFHRHACASSLTVLSIQCYGLQQTHEDLEAPAAFASLLSLPALQVLDIQLPHASQPTDTWLAEAAASWPHLESLRITSGSHGSPRATLAGLIPLVVHCPRLRGLSLSLAATPFSPQAVPPGAGNTAITALDLQRSTVVGTPPPAPVRVLRCLLLLFPRLQALAVEGWRSREERRAWSRVVGLLEESVQSPPRGEMD</sequence>
<dbReference type="EMBL" id="BRPK01000016">
    <property type="protein sequence ID" value="GLB44364.1"/>
    <property type="molecule type" value="Genomic_DNA"/>
</dbReference>
<dbReference type="AlphaFoldDB" id="A0A9P3UQV0"/>
<proteinExistence type="predicted"/>
<dbReference type="Gene3D" id="3.80.10.10">
    <property type="entry name" value="Ribonuclease Inhibitor"/>
    <property type="match status" value="1"/>
</dbReference>
<evidence type="ECO:0000313" key="2">
    <source>
        <dbReference type="Proteomes" id="UP001063166"/>
    </source>
</evidence>
<accession>A0A9P3UQV0</accession>
<protein>
    <recommendedName>
        <fullName evidence="3">F-box domain-containing protein</fullName>
    </recommendedName>
</protein>
<organism evidence="1 2">
    <name type="scientific">Lyophyllum shimeji</name>
    <name type="common">Hon-shimeji</name>
    <name type="synonym">Tricholoma shimeji</name>
    <dbReference type="NCBI Taxonomy" id="47721"/>
    <lineage>
        <taxon>Eukaryota</taxon>
        <taxon>Fungi</taxon>
        <taxon>Dikarya</taxon>
        <taxon>Basidiomycota</taxon>
        <taxon>Agaricomycotina</taxon>
        <taxon>Agaricomycetes</taxon>
        <taxon>Agaricomycetidae</taxon>
        <taxon>Agaricales</taxon>
        <taxon>Tricholomatineae</taxon>
        <taxon>Lyophyllaceae</taxon>
        <taxon>Lyophyllum</taxon>
    </lineage>
</organism>